<evidence type="ECO:0000256" key="2">
    <source>
        <dbReference type="ARBA" id="ARBA00023002"/>
    </source>
</evidence>
<dbReference type="Proteomes" id="UP001230654">
    <property type="component" value="Unassembled WGS sequence"/>
</dbReference>
<dbReference type="Pfam" id="PF01613">
    <property type="entry name" value="Flavin_Reduct"/>
    <property type="match status" value="1"/>
</dbReference>
<dbReference type="InterPro" id="IPR050268">
    <property type="entry name" value="NADH-dep_flavin_reductase"/>
</dbReference>
<accession>A0ABU0NV71</accession>
<dbReference type="PANTHER" id="PTHR30466">
    <property type="entry name" value="FLAVIN REDUCTASE"/>
    <property type="match status" value="1"/>
</dbReference>
<evidence type="ECO:0000259" key="3">
    <source>
        <dbReference type="SMART" id="SM00903"/>
    </source>
</evidence>
<comment type="caution">
    <text evidence="4">The sequence shown here is derived from an EMBL/GenBank/DDBJ whole genome shotgun (WGS) entry which is preliminary data.</text>
</comment>
<dbReference type="PANTHER" id="PTHR30466:SF11">
    <property type="entry name" value="FLAVIN-DEPENDENT MONOOXYGENASE, REDUCTASE SUBUNIT HSAB"/>
    <property type="match status" value="1"/>
</dbReference>
<name>A0ABU0NV71_STRRH</name>
<reference evidence="4 5" key="1">
    <citation type="submission" date="2023-07" db="EMBL/GenBank/DDBJ databases">
        <title>Comparative genomics of wheat-associated soil bacteria to identify genetic determinants of phenazine resistance.</title>
        <authorList>
            <person name="Mouncey N."/>
        </authorList>
    </citation>
    <scope>NUCLEOTIDE SEQUENCE [LARGE SCALE GENOMIC DNA]</scope>
    <source>
        <strain evidence="4 5">B2I6</strain>
    </source>
</reference>
<comment type="similarity">
    <text evidence="1">Belongs to the non-flavoprotein flavin reductase family.</text>
</comment>
<dbReference type="RefSeq" id="WP_307164527.1">
    <property type="nucleotide sequence ID" value="NZ_JAUSWV010000002.1"/>
</dbReference>
<dbReference type="SMART" id="SM00903">
    <property type="entry name" value="Flavin_Reduct"/>
    <property type="match status" value="1"/>
</dbReference>
<organism evidence="4 5">
    <name type="scientific">Streptomyces rishiriensis</name>
    <dbReference type="NCBI Taxonomy" id="68264"/>
    <lineage>
        <taxon>Bacteria</taxon>
        <taxon>Bacillati</taxon>
        <taxon>Actinomycetota</taxon>
        <taxon>Actinomycetes</taxon>
        <taxon>Kitasatosporales</taxon>
        <taxon>Streptomycetaceae</taxon>
        <taxon>Streptomyces</taxon>
    </lineage>
</organism>
<keyword evidence="2" id="KW-0560">Oxidoreductase</keyword>
<proteinExistence type="inferred from homology"/>
<dbReference type="Gene3D" id="2.30.110.10">
    <property type="entry name" value="Electron Transport, Fmn-binding Protein, Chain A"/>
    <property type="match status" value="1"/>
</dbReference>
<evidence type="ECO:0000313" key="4">
    <source>
        <dbReference type="EMBL" id="MDQ0582417.1"/>
    </source>
</evidence>
<dbReference type="InterPro" id="IPR012349">
    <property type="entry name" value="Split_barrel_FMN-bd"/>
</dbReference>
<sequence length="188" mass="19470">MTAAAATADRTALFRRAAGRFPTGVTVVTTLADGEPYGMTANAFMTLSLDPLLVAVGIGHRARAHGHVLRSGRFAVTVLADHQEPTARRFADPARPVGEAAFTADPWTKGPASGCPVLSDGAAWFDCAVRAAHPVGDHTLVVGRVETFGLLDTARPLLFVNSDFAVPGPAPTLGAHPPSRPASLGARS</sequence>
<dbReference type="EMBL" id="JAUSWV010000002">
    <property type="protein sequence ID" value="MDQ0582417.1"/>
    <property type="molecule type" value="Genomic_DNA"/>
</dbReference>
<evidence type="ECO:0000256" key="1">
    <source>
        <dbReference type="ARBA" id="ARBA00008898"/>
    </source>
</evidence>
<dbReference type="SUPFAM" id="SSF50475">
    <property type="entry name" value="FMN-binding split barrel"/>
    <property type="match status" value="1"/>
</dbReference>
<evidence type="ECO:0000313" key="5">
    <source>
        <dbReference type="Proteomes" id="UP001230654"/>
    </source>
</evidence>
<feature type="domain" description="Flavin reductase like" evidence="3">
    <location>
        <begin position="18"/>
        <end position="166"/>
    </location>
</feature>
<keyword evidence="5" id="KW-1185">Reference proteome</keyword>
<protein>
    <submittedName>
        <fullName evidence="4">Flavin reductase (DIM6/NTAB) family NADH-FMN oxidoreductase RutF</fullName>
    </submittedName>
</protein>
<dbReference type="InterPro" id="IPR002563">
    <property type="entry name" value="Flavin_Rdtase-like_dom"/>
</dbReference>
<gene>
    <name evidence="4" type="ORF">QF030_004595</name>
</gene>